<gene>
    <name evidence="9" type="ORF">MANES_11G051000v8</name>
</gene>
<keyword evidence="3" id="KW-0812">Transmembrane</keyword>
<organism evidence="9 10">
    <name type="scientific">Manihot esculenta</name>
    <name type="common">Cassava</name>
    <name type="synonym">Jatropha manihot</name>
    <dbReference type="NCBI Taxonomy" id="3983"/>
    <lineage>
        <taxon>Eukaryota</taxon>
        <taxon>Viridiplantae</taxon>
        <taxon>Streptophyta</taxon>
        <taxon>Embryophyta</taxon>
        <taxon>Tracheophyta</taxon>
        <taxon>Spermatophyta</taxon>
        <taxon>Magnoliopsida</taxon>
        <taxon>eudicotyledons</taxon>
        <taxon>Gunneridae</taxon>
        <taxon>Pentapetalae</taxon>
        <taxon>rosids</taxon>
        <taxon>fabids</taxon>
        <taxon>Malpighiales</taxon>
        <taxon>Euphorbiaceae</taxon>
        <taxon>Crotonoideae</taxon>
        <taxon>Manihoteae</taxon>
        <taxon>Manihot</taxon>
    </lineage>
</organism>
<dbReference type="InterPro" id="IPR028144">
    <property type="entry name" value="CYSTM_dom"/>
</dbReference>
<evidence type="ECO:0000256" key="1">
    <source>
        <dbReference type="ARBA" id="ARBA00004162"/>
    </source>
</evidence>
<name>A0A2C9V0L7_MANES</name>
<keyword evidence="4" id="KW-0479">Metal-binding</keyword>
<evidence type="ECO:0000256" key="7">
    <source>
        <dbReference type="ARBA" id="ARBA00023136"/>
    </source>
</evidence>
<accession>A0A2C9V0L7</accession>
<evidence type="ECO:0000256" key="4">
    <source>
        <dbReference type="ARBA" id="ARBA00022723"/>
    </source>
</evidence>
<feature type="domain" description="Cysteine-rich transmembrane" evidence="8">
    <location>
        <begin position="10"/>
        <end position="42"/>
    </location>
</feature>
<comment type="subcellular location">
    <subcellularLocation>
        <location evidence="1">Cell membrane</location>
        <topology evidence="1">Single-pass membrane protein</topology>
    </subcellularLocation>
</comment>
<proteinExistence type="inferred from homology"/>
<sequence>MKAPAPQEMSYYDHVKKRHEQKGCPYAFFFTLCCCFCCYEGCDCCCCCARRRAG</sequence>
<dbReference type="Gramene" id="Manes.11G051000.1.v8.1">
    <property type="protein sequence ID" value="Manes.11G051000.1.v8.1.CDS"/>
    <property type="gene ID" value="Manes.11G051000.v8.1"/>
</dbReference>
<dbReference type="InterPro" id="IPR051671">
    <property type="entry name" value="CYSTM1_HM_Tolerance"/>
</dbReference>
<comment type="caution">
    <text evidence="9">The sequence shown here is derived from an EMBL/GenBank/DDBJ whole genome shotgun (WGS) entry which is preliminary data.</text>
</comment>
<keyword evidence="5" id="KW-1133">Transmembrane helix</keyword>
<keyword evidence="6" id="KW-0346">Stress response</keyword>
<evidence type="ECO:0000259" key="8">
    <source>
        <dbReference type="Pfam" id="PF12734"/>
    </source>
</evidence>
<keyword evidence="10" id="KW-1185">Reference proteome</keyword>
<reference evidence="10" key="1">
    <citation type="journal article" date="2016" name="Nat. Biotechnol.">
        <title>Sequencing wild and cultivated cassava and related species reveals extensive interspecific hybridization and genetic diversity.</title>
        <authorList>
            <person name="Bredeson J.V."/>
            <person name="Lyons J.B."/>
            <person name="Prochnik S.E."/>
            <person name="Wu G.A."/>
            <person name="Ha C.M."/>
            <person name="Edsinger-Gonzales E."/>
            <person name="Grimwood J."/>
            <person name="Schmutz J."/>
            <person name="Rabbi I.Y."/>
            <person name="Egesi C."/>
            <person name="Nauluvula P."/>
            <person name="Lebot V."/>
            <person name="Ndunguru J."/>
            <person name="Mkamilo G."/>
            <person name="Bart R.S."/>
            <person name="Setter T.L."/>
            <person name="Gleadow R.M."/>
            <person name="Kulakow P."/>
            <person name="Ferguson M.E."/>
            <person name="Rounsley S."/>
            <person name="Rokhsar D.S."/>
        </authorList>
    </citation>
    <scope>NUCLEOTIDE SEQUENCE [LARGE SCALE GENOMIC DNA]</scope>
    <source>
        <strain evidence="10">cv. AM560-2</strain>
    </source>
</reference>
<dbReference type="PANTHER" id="PTHR35470">
    <property type="entry name" value="CADMIUM TOLERANT 3"/>
    <property type="match status" value="1"/>
</dbReference>
<comment type="similarity">
    <text evidence="2">Belongs to the CYSTM1 family.</text>
</comment>
<evidence type="ECO:0000256" key="3">
    <source>
        <dbReference type="ARBA" id="ARBA00022692"/>
    </source>
</evidence>
<dbReference type="PANTHER" id="PTHR35470:SF6">
    <property type="entry name" value="PROTEIN CYSTEINE-RICH TRANSMEMBRANE MODULE 2"/>
    <property type="match status" value="1"/>
</dbReference>
<dbReference type="GO" id="GO:0005886">
    <property type="term" value="C:plasma membrane"/>
    <property type="evidence" value="ECO:0007669"/>
    <property type="project" value="UniProtKB-SubCell"/>
</dbReference>
<evidence type="ECO:0000256" key="5">
    <source>
        <dbReference type="ARBA" id="ARBA00022989"/>
    </source>
</evidence>
<protein>
    <recommendedName>
        <fullName evidence="8">Cysteine-rich transmembrane domain-containing protein</fullName>
    </recommendedName>
</protein>
<evidence type="ECO:0000256" key="6">
    <source>
        <dbReference type="ARBA" id="ARBA00023016"/>
    </source>
</evidence>
<dbReference type="AlphaFoldDB" id="A0A2C9V0L7"/>
<keyword evidence="7" id="KW-0472">Membrane</keyword>
<evidence type="ECO:0000313" key="10">
    <source>
        <dbReference type="Proteomes" id="UP000091857"/>
    </source>
</evidence>
<dbReference type="GO" id="GO:0010038">
    <property type="term" value="P:response to metal ion"/>
    <property type="evidence" value="ECO:0007669"/>
    <property type="project" value="UniProtKB-ARBA"/>
</dbReference>
<evidence type="ECO:0000256" key="2">
    <source>
        <dbReference type="ARBA" id="ARBA00009444"/>
    </source>
</evidence>
<dbReference type="Proteomes" id="UP000091857">
    <property type="component" value="Chromosome 11"/>
</dbReference>
<dbReference type="GO" id="GO:0046872">
    <property type="term" value="F:metal ion binding"/>
    <property type="evidence" value="ECO:0007669"/>
    <property type="project" value="UniProtKB-KW"/>
</dbReference>
<evidence type="ECO:0000313" key="9">
    <source>
        <dbReference type="EMBL" id="OAY36817.1"/>
    </source>
</evidence>
<dbReference type="Pfam" id="PF12734">
    <property type="entry name" value="CYSTM"/>
    <property type="match status" value="1"/>
</dbReference>
<dbReference type="EMBL" id="CM004397">
    <property type="protein sequence ID" value="OAY36817.1"/>
    <property type="molecule type" value="Genomic_DNA"/>
</dbReference>